<keyword evidence="1" id="KW-1133">Transmembrane helix</keyword>
<dbReference type="AlphaFoldDB" id="A0A8J3ELH4"/>
<evidence type="ECO:0000313" key="2">
    <source>
        <dbReference type="EMBL" id="GGH79040.1"/>
    </source>
</evidence>
<dbReference type="EMBL" id="BMFV01000007">
    <property type="protein sequence ID" value="GGH79040.1"/>
    <property type="molecule type" value="Genomic_DNA"/>
</dbReference>
<protein>
    <submittedName>
        <fullName evidence="2">Uncharacterized protein</fullName>
    </submittedName>
</protein>
<accession>A0A8J3ELH4</accession>
<dbReference type="InterPro" id="IPR014617">
    <property type="entry name" value="YphA_Bacsu"/>
</dbReference>
<organism evidence="2 3">
    <name type="scientific">Pullulanibacillus pueri</name>
    <dbReference type="NCBI Taxonomy" id="1437324"/>
    <lineage>
        <taxon>Bacteria</taxon>
        <taxon>Bacillati</taxon>
        <taxon>Bacillota</taxon>
        <taxon>Bacilli</taxon>
        <taxon>Bacillales</taxon>
        <taxon>Sporolactobacillaceae</taxon>
        <taxon>Pullulanibacillus</taxon>
    </lineage>
</organism>
<gene>
    <name evidence="2" type="ORF">GCM10007096_13380</name>
</gene>
<dbReference type="Proteomes" id="UP000656813">
    <property type="component" value="Unassembled WGS sequence"/>
</dbReference>
<proteinExistence type="predicted"/>
<dbReference type="Pfam" id="PF24124">
    <property type="entry name" value="YphA"/>
    <property type="match status" value="1"/>
</dbReference>
<keyword evidence="1" id="KW-0472">Membrane</keyword>
<comment type="caution">
    <text evidence="2">The sequence shown here is derived from an EMBL/GenBank/DDBJ whole genome shotgun (WGS) entry which is preliminary data.</text>
</comment>
<evidence type="ECO:0000256" key="1">
    <source>
        <dbReference type="SAM" id="Phobius"/>
    </source>
</evidence>
<feature type="transmembrane region" description="Helical" evidence="1">
    <location>
        <begin position="12"/>
        <end position="33"/>
    </location>
</feature>
<evidence type="ECO:0000313" key="3">
    <source>
        <dbReference type="Proteomes" id="UP000656813"/>
    </source>
</evidence>
<feature type="transmembrane region" description="Helical" evidence="1">
    <location>
        <begin position="73"/>
        <end position="91"/>
    </location>
</feature>
<name>A0A8J3ELH4_9BACL</name>
<reference evidence="2" key="2">
    <citation type="submission" date="2020-09" db="EMBL/GenBank/DDBJ databases">
        <authorList>
            <person name="Sun Q."/>
            <person name="Zhou Y."/>
        </authorList>
    </citation>
    <scope>NUCLEOTIDE SEQUENCE</scope>
    <source>
        <strain evidence="2">CGMCC 1.12777</strain>
    </source>
</reference>
<keyword evidence="3" id="KW-1185">Reference proteome</keyword>
<keyword evidence="1" id="KW-0812">Transmembrane</keyword>
<reference evidence="2" key="1">
    <citation type="journal article" date="2014" name="Int. J. Syst. Evol. Microbiol.">
        <title>Complete genome sequence of Corynebacterium casei LMG S-19264T (=DSM 44701T), isolated from a smear-ripened cheese.</title>
        <authorList>
            <consortium name="US DOE Joint Genome Institute (JGI-PGF)"/>
            <person name="Walter F."/>
            <person name="Albersmeier A."/>
            <person name="Kalinowski J."/>
            <person name="Ruckert C."/>
        </authorList>
    </citation>
    <scope>NUCLEOTIDE SEQUENCE</scope>
    <source>
        <strain evidence="2">CGMCC 1.12777</strain>
    </source>
</reference>
<sequence>MLHIYLLFDPAILLIIHPWMVVFPLLFITHFLVRSLPMRLYTTILGMGVGECLQTLVFQSFDQTFGDTSSLDAIALATGLTILFGLIGRLVNKMRVLYERQFPKRLSK</sequence>
<feature type="transmembrane region" description="Helical" evidence="1">
    <location>
        <begin position="40"/>
        <end position="61"/>
    </location>
</feature>